<dbReference type="Proteomes" id="UP000216339">
    <property type="component" value="Unassembled WGS sequence"/>
</dbReference>
<feature type="region of interest" description="Disordered" evidence="1">
    <location>
        <begin position="366"/>
        <end position="385"/>
    </location>
</feature>
<feature type="region of interest" description="Disordered" evidence="1">
    <location>
        <begin position="255"/>
        <end position="276"/>
    </location>
</feature>
<comment type="caution">
    <text evidence="3">The sequence shown here is derived from an EMBL/GenBank/DDBJ whole genome shotgun (WGS) entry which is preliminary data.</text>
</comment>
<name>A0A271IW75_9BACT</name>
<protein>
    <submittedName>
        <fullName evidence="3">Uncharacterized protein</fullName>
    </submittedName>
</protein>
<proteinExistence type="predicted"/>
<feature type="compositionally biased region" description="Basic and acidic residues" evidence="1">
    <location>
        <begin position="366"/>
        <end position="380"/>
    </location>
</feature>
<keyword evidence="2" id="KW-1133">Transmembrane helix</keyword>
<feature type="transmembrane region" description="Helical" evidence="2">
    <location>
        <begin position="12"/>
        <end position="33"/>
    </location>
</feature>
<evidence type="ECO:0000313" key="4">
    <source>
        <dbReference type="Proteomes" id="UP000216339"/>
    </source>
</evidence>
<keyword evidence="2" id="KW-0812">Transmembrane</keyword>
<evidence type="ECO:0000256" key="1">
    <source>
        <dbReference type="SAM" id="MobiDB-lite"/>
    </source>
</evidence>
<keyword evidence="2" id="KW-0472">Membrane</keyword>
<sequence length="416" mass="44691">MLTSLDVAIGVTFYFLLISVVVMAAAEVLEIVWKKRTSLLRLGIQALLQEATKARLATGQQTGEGHATESLTDAFYGHPLIRPFGSGGAETAAWVRWLRRRFRLGDDLGPAYVPPRDFALALFDLLGLTEHASGSLGKRLRDTPGWAGPTPAFDAGSLAALREALRPLVATADTLDEAALHVERWYNSQMDQVAGWYKRHAQKVAFVLGLAIAVGLNADAIAVVNALTHDDDLRAVYVAAAGAYVEEMARSDSSARATPLAAGPAGTDSTAGSTDDLGDAQARYEAAIHDLRALGVPLGWEFSNPSARWPGRDATTPPPSWRSVAWWWLAKVMGLLGTGIAVSLGAPFWFDLLNKMMVVRSVVKPHEKSPAEGSEDRRPVNPEVPDLRVLNARLGRVEAELSGEAPEAESGGKTKE</sequence>
<keyword evidence="4" id="KW-1185">Reference proteome</keyword>
<reference evidence="3 4" key="1">
    <citation type="submission" date="2016-11" db="EMBL/GenBank/DDBJ databases">
        <title>Study of marine rhodopsin-containing bacteria.</title>
        <authorList>
            <person name="Yoshizawa S."/>
            <person name="Kumagai Y."/>
            <person name="Kogure K."/>
        </authorList>
    </citation>
    <scope>NUCLEOTIDE SEQUENCE [LARGE SCALE GENOMIC DNA]</scope>
    <source>
        <strain evidence="3 4">SAORIC-28</strain>
    </source>
</reference>
<dbReference type="AlphaFoldDB" id="A0A271IW75"/>
<evidence type="ECO:0000313" key="3">
    <source>
        <dbReference type="EMBL" id="PAP75473.1"/>
    </source>
</evidence>
<accession>A0A271IW75</accession>
<dbReference type="RefSeq" id="WP_095509105.1">
    <property type="nucleotide sequence ID" value="NZ_MQWD01000001.1"/>
</dbReference>
<gene>
    <name evidence="3" type="ORF">BSZ37_02935</name>
</gene>
<dbReference type="OrthoDB" id="6286374at2"/>
<evidence type="ECO:0000256" key="2">
    <source>
        <dbReference type="SAM" id="Phobius"/>
    </source>
</evidence>
<feature type="transmembrane region" description="Helical" evidence="2">
    <location>
        <begin position="204"/>
        <end position="227"/>
    </location>
</feature>
<organism evidence="3 4">
    <name type="scientific">Rubrivirga marina</name>
    <dbReference type="NCBI Taxonomy" id="1196024"/>
    <lineage>
        <taxon>Bacteria</taxon>
        <taxon>Pseudomonadati</taxon>
        <taxon>Rhodothermota</taxon>
        <taxon>Rhodothermia</taxon>
        <taxon>Rhodothermales</taxon>
        <taxon>Rubricoccaceae</taxon>
        <taxon>Rubrivirga</taxon>
    </lineage>
</organism>
<dbReference type="EMBL" id="MQWD01000001">
    <property type="protein sequence ID" value="PAP75473.1"/>
    <property type="molecule type" value="Genomic_DNA"/>
</dbReference>
<feature type="transmembrane region" description="Helical" evidence="2">
    <location>
        <begin position="325"/>
        <end position="350"/>
    </location>
</feature>